<dbReference type="PANTHER" id="PTHR30348:SF4">
    <property type="entry name" value="DUF72 DOMAIN-CONTAINING PROTEIN"/>
    <property type="match status" value="1"/>
</dbReference>
<name>A0A7S0NJM3_MICPS</name>
<evidence type="ECO:0008006" key="2">
    <source>
        <dbReference type="Google" id="ProtNLM"/>
    </source>
</evidence>
<proteinExistence type="predicted"/>
<dbReference type="InterPro" id="IPR002763">
    <property type="entry name" value="DUF72"/>
</dbReference>
<reference evidence="1" key="1">
    <citation type="submission" date="2021-01" db="EMBL/GenBank/DDBJ databases">
        <authorList>
            <person name="Corre E."/>
            <person name="Pelletier E."/>
            <person name="Niang G."/>
            <person name="Scheremetjew M."/>
            <person name="Finn R."/>
            <person name="Kale V."/>
            <person name="Holt S."/>
            <person name="Cochrane G."/>
            <person name="Meng A."/>
            <person name="Brown T."/>
            <person name="Cohen L."/>
        </authorList>
    </citation>
    <scope>NUCLEOTIDE SEQUENCE</scope>
    <source>
        <strain evidence="1">CCMP1723</strain>
    </source>
</reference>
<dbReference type="EMBL" id="HBEQ01005110">
    <property type="protein sequence ID" value="CAD8516605.1"/>
    <property type="molecule type" value="Transcribed_RNA"/>
</dbReference>
<organism evidence="1">
    <name type="scientific">Micromonas pusilla</name>
    <name type="common">Picoplanktonic green alga</name>
    <name type="synonym">Chromulina pusilla</name>
    <dbReference type="NCBI Taxonomy" id="38833"/>
    <lineage>
        <taxon>Eukaryota</taxon>
        <taxon>Viridiplantae</taxon>
        <taxon>Chlorophyta</taxon>
        <taxon>Mamiellophyceae</taxon>
        <taxon>Mamiellales</taxon>
        <taxon>Mamiellaceae</taxon>
        <taxon>Micromonas</taxon>
    </lineage>
</organism>
<sequence>MSETEGKLLQGTCGWASPHQALSIYGGKVKGSEERLRIYSRKAFAALEIDTTTYAIPNPERTRLWAGLTPPGFTFLVKAFGVFCGSVEVGNLPKSTRAVLGVDPADRKRINYSDLCEAAREDLWTRFHAALEPLRDAGKLGCVVFQFHLSSFGPHRTNRTHVEHLRSKLSPRIRMAVEFRDRAWIQGDEASRTVEWCRANDFALVGADELLHETMQPDRAQTGLRPGEVRRAMPTLLAATCEWGAVVRVHRRHGTRERLLEDDEIRAWGRRIWEVAPRLRGPIWCLWGTDWKDAAIENAAKLAAAVGDEIVFDWIGMQKKASMQEKGGIASLFAKAQKSELSAEDRAAVSLAKTHKRPAEVHPARTVETSAIARMFAAKKSKREDDNERPEIETWR</sequence>
<dbReference type="Gene3D" id="3.20.20.410">
    <property type="entry name" value="Protein of unknown function UPF0759"/>
    <property type="match status" value="1"/>
</dbReference>
<evidence type="ECO:0000313" key="1">
    <source>
        <dbReference type="EMBL" id="CAD8516605.1"/>
    </source>
</evidence>
<gene>
    <name evidence="1" type="ORF">MCOM1403_LOCUS4031</name>
</gene>
<dbReference type="PANTHER" id="PTHR30348">
    <property type="entry name" value="UNCHARACTERIZED PROTEIN YECE"/>
    <property type="match status" value="1"/>
</dbReference>
<accession>A0A7S0NJM3</accession>
<dbReference type="Pfam" id="PF01904">
    <property type="entry name" value="DUF72"/>
    <property type="match status" value="1"/>
</dbReference>
<protein>
    <recommendedName>
        <fullName evidence="2">DUF72 domain-containing protein</fullName>
    </recommendedName>
</protein>
<dbReference type="InterPro" id="IPR036520">
    <property type="entry name" value="UPF0759_sf"/>
</dbReference>
<dbReference type="SUPFAM" id="SSF117396">
    <property type="entry name" value="TM1631-like"/>
    <property type="match status" value="1"/>
</dbReference>
<dbReference type="AlphaFoldDB" id="A0A7S0NJM3"/>